<evidence type="ECO:0000259" key="6">
    <source>
        <dbReference type="PROSITE" id="PS51194"/>
    </source>
</evidence>
<dbReference type="InterPro" id="IPR027417">
    <property type="entry name" value="P-loop_NTPase"/>
</dbReference>
<dbReference type="RefSeq" id="WP_341266751.1">
    <property type="nucleotide sequence ID" value="NZ_CP146843.1"/>
</dbReference>
<dbReference type="PROSITE" id="PS51192">
    <property type="entry name" value="HELICASE_ATP_BIND_1"/>
    <property type="match status" value="1"/>
</dbReference>
<dbReference type="EMBL" id="CP146843">
    <property type="protein sequence ID" value="WYY26340.1"/>
    <property type="molecule type" value="Genomic_DNA"/>
</dbReference>
<dbReference type="InterPro" id="IPR001650">
    <property type="entry name" value="Helicase_C-like"/>
</dbReference>
<dbReference type="CDD" id="cd00268">
    <property type="entry name" value="DEADc"/>
    <property type="match status" value="1"/>
</dbReference>
<evidence type="ECO:0000256" key="3">
    <source>
        <dbReference type="ARBA" id="ARBA00022806"/>
    </source>
</evidence>
<dbReference type="PANTHER" id="PTHR47963">
    <property type="entry name" value="DEAD-BOX ATP-DEPENDENT RNA HELICASE 47, MITOCHONDRIAL"/>
    <property type="match status" value="1"/>
</dbReference>
<evidence type="ECO:0000256" key="4">
    <source>
        <dbReference type="ARBA" id="ARBA00022840"/>
    </source>
</evidence>
<dbReference type="InterPro" id="IPR014001">
    <property type="entry name" value="Helicase_ATP-bd"/>
</dbReference>
<dbReference type="GO" id="GO:0004386">
    <property type="term" value="F:helicase activity"/>
    <property type="evidence" value="ECO:0007669"/>
    <property type="project" value="UniProtKB-KW"/>
</dbReference>
<dbReference type="CDD" id="cd18787">
    <property type="entry name" value="SF2_C_DEAD"/>
    <property type="match status" value="1"/>
</dbReference>
<sequence length="413" mass="48873">MENYIQQKLQQLKFKQITPIQKEVFTHFNQPYHLVGSAPTGTGKTHAYLLPVLSKIDWNKNIIQAIIVVPTNELVFQVFKMLKELEQRHSQVKIFYGGMDKKKISKSLEKKQPPFIITTLNKLSEYTIVLKKLNIYKSSFLILDEADTLFDQNSLQILDVLLSKWKPKILLFSASITNNMNNFIQKYFGKTLFLDVHSQQKLNIKYYLLNSSPQKRLNDLKHFMKNLNPFSVLIFVSKKEEQLKLYNDLKQYNFNVLNFSSDLLVKKRKYLMTEIKNMKYQYILASDLVARGLDLDIEWVIHYDLPTKNLEFFQHRSGRTGRMGKEGRVLLFYDEKEESSLIKIKKNYGIIFNQITLTKDGFREIKMDIEKNNNNFYLNPKQNKNINSRKNKNFQAQTHKQKKIFLRKGRKND</sequence>
<keyword evidence="4" id="KW-0067">ATP-binding</keyword>
<dbReference type="Pfam" id="PF00271">
    <property type="entry name" value="Helicase_C"/>
    <property type="match status" value="1"/>
</dbReference>
<evidence type="ECO:0000256" key="2">
    <source>
        <dbReference type="ARBA" id="ARBA00022801"/>
    </source>
</evidence>
<proteinExistence type="predicted"/>
<organism evidence="7 8">
    <name type="scientific">Ash yellows phytoplasma</name>
    <dbReference type="NCBI Taxonomy" id="35780"/>
    <lineage>
        <taxon>Bacteria</taxon>
        <taxon>Bacillati</taxon>
        <taxon>Mycoplasmatota</taxon>
        <taxon>Mollicutes</taxon>
        <taxon>Acholeplasmatales</taxon>
        <taxon>Acholeplasmataceae</taxon>
        <taxon>Candidatus Phytoplasma</taxon>
        <taxon>16SrVII (Ash yellows group)</taxon>
    </lineage>
</organism>
<dbReference type="PANTHER" id="PTHR47963:SF1">
    <property type="entry name" value="DEAD-BOX ATP-DEPENDENT RNA HELICASE CSHB"/>
    <property type="match status" value="1"/>
</dbReference>
<keyword evidence="3 7" id="KW-0347">Helicase</keyword>
<gene>
    <name evidence="7" type="ORF">AshY1_02050</name>
</gene>
<evidence type="ECO:0000313" key="7">
    <source>
        <dbReference type="EMBL" id="WYY26340.1"/>
    </source>
</evidence>
<keyword evidence="1" id="KW-0547">Nucleotide-binding</keyword>
<dbReference type="SMART" id="SM00490">
    <property type="entry name" value="HELICc"/>
    <property type="match status" value="1"/>
</dbReference>
<dbReference type="SMART" id="SM00487">
    <property type="entry name" value="DEXDc"/>
    <property type="match status" value="1"/>
</dbReference>
<protein>
    <submittedName>
        <fullName evidence="7">DEAD-box ATP-dependent RNA helicase CshB</fullName>
    </submittedName>
</protein>
<reference evidence="7" key="1">
    <citation type="submission" date="2024-03" db="EMBL/GenBank/DDBJ databases">
        <title>The Complete Genome of 'Candidatus Phytoplasma fraxini' AshY1 from the Ash Yellows Group.</title>
        <authorList>
            <person name="Boehm J.W."/>
            <person name="Huettel B."/>
            <person name="Schneider B."/>
            <person name="Kube M."/>
        </authorList>
    </citation>
    <scope>NUCLEOTIDE SEQUENCE [LARGE SCALE GENOMIC DNA]</scope>
    <source>
        <strain evidence="7">AshY1</strain>
    </source>
</reference>
<dbReference type="PROSITE" id="PS51194">
    <property type="entry name" value="HELICASE_CTER"/>
    <property type="match status" value="1"/>
</dbReference>
<evidence type="ECO:0000259" key="5">
    <source>
        <dbReference type="PROSITE" id="PS51192"/>
    </source>
</evidence>
<keyword evidence="2" id="KW-0378">Hydrolase</keyword>
<dbReference type="Pfam" id="PF00270">
    <property type="entry name" value="DEAD"/>
    <property type="match status" value="1"/>
</dbReference>
<accession>A0ABZ2UDA8</accession>
<keyword evidence="8" id="KW-1185">Reference proteome</keyword>
<dbReference type="SUPFAM" id="SSF52540">
    <property type="entry name" value="P-loop containing nucleoside triphosphate hydrolases"/>
    <property type="match status" value="1"/>
</dbReference>
<feature type="domain" description="Helicase C-terminal" evidence="6">
    <location>
        <begin position="219"/>
        <end position="373"/>
    </location>
</feature>
<dbReference type="InterPro" id="IPR011545">
    <property type="entry name" value="DEAD/DEAH_box_helicase_dom"/>
</dbReference>
<evidence type="ECO:0000313" key="8">
    <source>
        <dbReference type="Proteomes" id="UP001484199"/>
    </source>
</evidence>
<name>A0ABZ2UDA8_ASHYP</name>
<feature type="domain" description="Helicase ATP-binding" evidence="5">
    <location>
        <begin position="25"/>
        <end position="194"/>
    </location>
</feature>
<dbReference type="Proteomes" id="UP001484199">
    <property type="component" value="Chromosome"/>
</dbReference>
<dbReference type="InterPro" id="IPR044742">
    <property type="entry name" value="DEAD/DEAH_RhlB"/>
</dbReference>
<dbReference type="InterPro" id="IPR050547">
    <property type="entry name" value="DEAD_box_RNA_helicases"/>
</dbReference>
<dbReference type="Gene3D" id="3.40.50.300">
    <property type="entry name" value="P-loop containing nucleotide triphosphate hydrolases"/>
    <property type="match status" value="2"/>
</dbReference>
<evidence type="ECO:0000256" key="1">
    <source>
        <dbReference type="ARBA" id="ARBA00022741"/>
    </source>
</evidence>